<comment type="caution">
    <text evidence="1">The sequence shown here is derived from an EMBL/GenBank/DDBJ whole genome shotgun (WGS) entry which is preliminary data.</text>
</comment>
<keyword evidence="2" id="KW-1185">Reference proteome</keyword>
<sequence length="526" mass="57497">MSFGLFPFGDRPFGDLSESGTSFVVLHGRASLTVTFDYAIYAASRSFLTGDDDVPADTYFSGTLAQPLSFKRSAISGDGFSGFVEGQGELVVNNGDGFYDFLPEFYALDGRGLEVRYGRDSDDYRTWFTIFKGTASDFHVDETELRVDLQDFGYKLEIPLTESTYSGSGGVNGGDDLEGKRKPLCYGYCSNITPVLVQSTKQLYQVNDGPVQAISAVYANGVALDFDQDYGTAAALLAAAIPSGDFATCLACGLFRINFLLDGDVITCDAEGDNSGSGFVSTQGQVIRRIVANLSALTDPDDFYVPAFDKFETAQPFEVGYYADHNDTSTVSETVTRIMGYGGTIGFRRNGKLEIKVFEAPGPVPAMRFDETEIVDIRRERLPDNLTPPPYKWRVGYARNWTVQDELAGAVGDERRAFLAEEVRYAVAESAAVKVNHPFAQERDPVGGYFRNEEDAQGLADRLLALHADSASLYRLTLGTRPFSLEISDTITVTFPRFDLTTGRNLRVVEISENASSNAIEIVGFG</sequence>
<name>A0ABT3HH76_9HYPH</name>
<dbReference type="EMBL" id="JAOQNS010000014">
    <property type="protein sequence ID" value="MCW2309748.1"/>
    <property type="molecule type" value="Genomic_DNA"/>
</dbReference>
<protein>
    <recommendedName>
        <fullName evidence="3">Tail protein</fullName>
    </recommendedName>
</protein>
<proteinExistence type="predicted"/>
<evidence type="ECO:0000313" key="2">
    <source>
        <dbReference type="Proteomes" id="UP001209755"/>
    </source>
</evidence>
<evidence type="ECO:0000313" key="1">
    <source>
        <dbReference type="EMBL" id="MCW2309748.1"/>
    </source>
</evidence>
<organism evidence="1 2">
    <name type="scientific">Rhodobium gokarnense</name>
    <dbReference type="NCBI Taxonomy" id="364296"/>
    <lineage>
        <taxon>Bacteria</taxon>
        <taxon>Pseudomonadati</taxon>
        <taxon>Pseudomonadota</taxon>
        <taxon>Alphaproteobacteria</taxon>
        <taxon>Hyphomicrobiales</taxon>
        <taxon>Rhodobiaceae</taxon>
        <taxon>Rhodobium</taxon>
    </lineage>
</organism>
<dbReference type="Proteomes" id="UP001209755">
    <property type="component" value="Unassembled WGS sequence"/>
</dbReference>
<gene>
    <name evidence="1" type="ORF">M2319_004107</name>
</gene>
<accession>A0ABT3HH76</accession>
<dbReference type="RefSeq" id="WP_264603325.1">
    <property type="nucleotide sequence ID" value="NZ_JAOQNS010000014.1"/>
</dbReference>
<evidence type="ECO:0008006" key="3">
    <source>
        <dbReference type="Google" id="ProtNLM"/>
    </source>
</evidence>
<reference evidence="2" key="1">
    <citation type="submission" date="2023-07" db="EMBL/GenBank/DDBJ databases">
        <title>Genome sequencing of Purple Non-Sulfur Bacteria from various extreme environments.</title>
        <authorList>
            <person name="Mayer M."/>
        </authorList>
    </citation>
    <scope>NUCLEOTIDE SEQUENCE [LARGE SCALE GENOMIC DNA]</scope>
    <source>
        <strain evidence="2">DSM 17935</strain>
    </source>
</reference>